<feature type="domain" description="PEGA" evidence="3">
    <location>
        <begin position="678"/>
        <end position="711"/>
    </location>
</feature>
<protein>
    <submittedName>
        <fullName evidence="4">PEGA domain protein</fullName>
    </submittedName>
</protein>
<dbReference type="SUPFAM" id="SSF49452">
    <property type="entry name" value="Starch-binding domain-like"/>
    <property type="match status" value="2"/>
</dbReference>
<dbReference type="Gene3D" id="2.60.40.1120">
    <property type="entry name" value="Carboxypeptidase-like, regulatory domain"/>
    <property type="match status" value="1"/>
</dbReference>
<gene>
    <name evidence="4" type="ORF">Poly30_48530</name>
</gene>
<evidence type="ECO:0000313" key="4">
    <source>
        <dbReference type="EMBL" id="QDV09295.1"/>
    </source>
</evidence>
<evidence type="ECO:0000256" key="1">
    <source>
        <dbReference type="SAM" id="MobiDB-lite"/>
    </source>
</evidence>
<dbReference type="Proteomes" id="UP000320390">
    <property type="component" value="Chromosome"/>
</dbReference>
<dbReference type="AlphaFoldDB" id="A0A518EYX2"/>
<dbReference type="InterPro" id="IPR013784">
    <property type="entry name" value="Carb-bd-like_fold"/>
</dbReference>
<feature type="transmembrane region" description="Helical" evidence="2">
    <location>
        <begin position="12"/>
        <end position="30"/>
    </location>
</feature>
<name>A0A518EYX2_9BACT</name>
<keyword evidence="5" id="KW-1185">Reference proteome</keyword>
<keyword evidence="2" id="KW-0472">Membrane</keyword>
<evidence type="ECO:0000313" key="5">
    <source>
        <dbReference type="Proteomes" id="UP000320390"/>
    </source>
</evidence>
<organism evidence="4 5">
    <name type="scientific">Saltatorellus ferox</name>
    <dbReference type="NCBI Taxonomy" id="2528018"/>
    <lineage>
        <taxon>Bacteria</taxon>
        <taxon>Pseudomonadati</taxon>
        <taxon>Planctomycetota</taxon>
        <taxon>Planctomycetia</taxon>
        <taxon>Planctomycetia incertae sedis</taxon>
        <taxon>Saltatorellus</taxon>
    </lineage>
</organism>
<keyword evidence="2" id="KW-1133">Transmembrane helix</keyword>
<keyword evidence="2" id="KW-0812">Transmembrane</keyword>
<dbReference type="EMBL" id="CP036434">
    <property type="protein sequence ID" value="QDV09295.1"/>
    <property type="molecule type" value="Genomic_DNA"/>
</dbReference>
<dbReference type="GO" id="GO:0030246">
    <property type="term" value="F:carbohydrate binding"/>
    <property type="evidence" value="ECO:0007669"/>
    <property type="project" value="InterPro"/>
</dbReference>
<sequence length="802" mass="84271">MAPPETGKTGTLLWGGAIALLFLAGARWWVDRASIDPGARVESPAFAGDSADLDPPESLLHLTTGSRDHRVSGWEGGEAETPGSDAPRAATTSSGAAHVLARWTDSGRPATDLLVSLRPWRNGGAARHGRCQQPTDQDGRTTFLNLAPGDYVVGLATGSSERATRLTVESGATVEAELFLAEGISISGVVLDAAGARVSGADVVWVDGLGEPERVGVSGETGSFRVEGVLDDGYLFAERAGDAPSARHLCELGAGSQQGVVLQLRGPGASLEGLVVDGYGEPVPGARVSLGTSERLTDAPHPSDVPGWNRPARLRAVTDRDGGFTFAGVAPVSWRMVVDHPDFAPLESTVALIPGASESLHLTLGEGAVVWGTLTDRQGAPVRDGVIYSPGETPDRLGYDRLATTQPDGTYEMRGLGRSAHRRFHAHVEGQVGSAEAFLDLTAATRVEWNPVLRPLAGLSGVLINDVDEPLRGFMVVAMGSGSWIDNAMTAGDGSFTLTQDLSLATDLSVLRPAAEGRPLHIRAIHVERDVLPAASPIVIRVLEGELAVGAVKGHVVDTSGHLPAGTEVQIKAWGFPLAQVSVFGVDGWFEITDLCTGRFDVEITAPDRAPWKGVVEIETDRTTDLGDIRLGRGGQLEWDAASLQSSSWPDSTEASVWNGAGESPEPLPFEPNRTLGPLAEGEYTVRLSAPGYALAVNSVSVFDGETTTVAVPAARARQGPVFEVVGIGEAYALLRARQASGDTILPTFMAGGDDPLRVELPGLPDGDYVLEVETIGQRRAVHRFSVRNGSGGSGVERITLR</sequence>
<dbReference type="InterPro" id="IPR013229">
    <property type="entry name" value="PEGA"/>
</dbReference>
<dbReference type="Pfam" id="PF13620">
    <property type="entry name" value="CarboxypepD_reg"/>
    <property type="match status" value="1"/>
</dbReference>
<evidence type="ECO:0000259" key="3">
    <source>
        <dbReference type="Pfam" id="PF08308"/>
    </source>
</evidence>
<dbReference type="Pfam" id="PF08308">
    <property type="entry name" value="PEGA"/>
    <property type="match status" value="1"/>
</dbReference>
<reference evidence="4 5" key="1">
    <citation type="submission" date="2019-02" db="EMBL/GenBank/DDBJ databases">
        <title>Deep-cultivation of Planctomycetes and their phenomic and genomic characterization uncovers novel biology.</title>
        <authorList>
            <person name="Wiegand S."/>
            <person name="Jogler M."/>
            <person name="Boedeker C."/>
            <person name="Pinto D."/>
            <person name="Vollmers J."/>
            <person name="Rivas-Marin E."/>
            <person name="Kohn T."/>
            <person name="Peeters S.H."/>
            <person name="Heuer A."/>
            <person name="Rast P."/>
            <person name="Oberbeckmann S."/>
            <person name="Bunk B."/>
            <person name="Jeske O."/>
            <person name="Meyerdierks A."/>
            <person name="Storesund J.E."/>
            <person name="Kallscheuer N."/>
            <person name="Luecker S."/>
            <person name="Lage O.M."/>
            <person name="Pohl T."/>
            <person name="Merkel B.J."/>
            <person name="Hornburger P."/>
            <person name="Mueller R.-W."/>
            <person name="Bruemmer F."/>
            <person name="Labrenz M."/>
            <person name="Spormann A.M."/>
            <person name="Op den Camp H."/>
            <person name="Overmann J."/>
            <person name="Amann R."/>
            <person name="Jetten M.S.M."/>
            <person name="Mascher T."/>
            <person name="Medema M.H."/>
            <person name="Devos D.P."/>
            <person name="Kaster A.-K."/>
            <person name="Ovreas L."/>
            <person name="Rohde M."/>
            <person name="Galperin M.Y."/>
            <person name="Jogler C."/>
        </authorList>
    </citation>
    <scope>NUCLEOTIDE SEQUENCE [LARGE SCALE GENOMIC DNA]</scope>
    <source>
        <strain evidence="4 5">Poly30</strain>
    </source>
</reference>
<feature type="region of interest" description="Disordered" evidence="1">
    <location>
        <begin position="63"/>
        <end position="96"/>
    </location>
</feature>
<dbReference type="OrthoDB" id="267639at2"/>
<accession>A0A518EYX2</accession>
<proteinExistence type="predicted"/>
<evidence type="ECO:0000256" key="2">
    <source>
        <dbReference type="SAM" id="Phobius"/>
    </source>
</evidence>
<dbReference type="RefSeq" id="WP_145203420.1">
    <property type="nucleotide sequence ID" value="NZ_CP036434.1"/>
</dbReference>